<evidence type="ECO:0000313" key="1">
    <source>
        <dbReference type="EMBL" id="MDW8802286.1"/>
    </source>
</evidence>
<gene>
    <name evidence="1" type="ORF">P8V03_14115</name>
</gene>
<reference evidence="1 2" key="1">
    <citation type="submission" date="2023-04" db="EMBL/GenBank/DDBJ databases">
        <title>Clostridium tannerae sp. nov., isolated from the fecal material of an alpaca.</title>
        <authorList>
            <person name="Miller S."/>
            <person name="Hendry M."/>
            <person name="King J."/>
            <person name="Sankaranarayanan K."/>
            <person name="Lawson P.A."/>
        </authorList>
    </citation>
    <scope>NUCLEOTIDE SEQUENCE [LARGE SCALE GENOMIC DNA]</scope>
    <source>
        <strain evidence="1 2">A1-XYC3</strain>
    </source>
</reference>
<protein>
    <recommendedName>
        <fullName evidence="3">YCII-related domain-containing protein</fullName>
    </recommendedName>
</protein>
<sequence length="86" mass="9868">MDNYNIFVRINYKTAEREEAICRTRVNNGNIKSSRYLIGGGVYNRRGGTVIFTAKNLEEVQSITKERPLLKDLSMNYNVAVIPKEI</sequence>
<accession>A0ABU4JVW6</accession>
<organism evidence="1 2">
    <name type="scientific">Clostridium tanneri</name>
    <dbReference type="NCBI Taxonomy" id="3037988"/>
    <lineage>
        <taxon>Bacteria</taxon>
        <taxon>Bacillati</taxon>
        <taxon>Bacillota</taxon>
        <taxon>Clostridia</taxon>
        <taxon>Eubacteriales</taxon>
        <taxon>Clostridiaceae</taxon>
        <taxon>Clostridium</taxon>
    </lineage>
</organism>
<dbReference type="Proteomes" id="UP001281656">
    <property type="component" value="Unassembled WGS sequence"/>
</dbReference>
<proteinExistence type="predicted"/>
<name>A0ABU4JVW6_9CLOT</name>
<evidence type="ECO:0000313" key="2">
    <source>
        <dbReference type="Proteomes" id="UP001281656"/>
    </source>
</evidence>
<keyword evidence="2" id="KW-1185">Reference proteome</keyword>
<dbReference type="RefSeq" id="WP_261671817.1">
    <property type="nucleotide sequence ID" value="NZ_JARUJP010000018.1"/>
</dbReference>
<comment type="caution">
    <text evidence="1">The sequence shown here is derived from an EMBL/GenBank/DDBJ whole genome shotgun (WGS) entry which is preliminary data.</text>
</comment>
<dbReference type="EMBL" id="JARUJP010000018">
    <property type="protein sequence ID" value="MDW8802286.1"/>
    <property type="molecule type" value="Genomic_DNA"/>
</dbReference>
<evidence type="ECO:0008006" key="3">
    <source>
        <dbReference type="Google" id="ProtNLM"/>
    </source>
</evidence>